<dbReference type="InterPro" id="IPR035901">
    <property type="entry name" value="GIY-YIG_endonuc_sf"/>
</dbReference>
<reference evidence="4" key="1">
    <citation type="journal article" date="2016" name="Nature">
        <title>Genome evolution in the allotetraploid frog Xenopus laevis.</title>
        <authorList>
            <person name="Session A.M."/>
            <person name="Uno Y."/>
            <person name="Kwon T."/>
            <person name="Chapman J.A."/>
            <person name="Toyoda A."/>
            <person name="Takahashi S."/>
            <person name="Fukui A."/>
            <person name="Hikosaka A."/>
            <person name="Suzuki A."/>
            <person name="Kondo M."/>
            <person name="van Heeringen S.J."/>
            <person name="Quigley I."/>
            <person name="Heinz S."/>
            <person name="Ogino H."/>
            <person name="Ochi H."/>
            <person name="Hellsten U."/>
            <person name="Lyons J.B."/>
            <person name="Simakov O."/>
            <person name="Putnam N."/>
            <person name="Stites J."/>
            <person name="Kuroki Y."/>
            <person name="Tanaka T."/>
            <person name="Michiue T."/>
            <person name="Watanabe M."/>
            <person name="Bogdanovic O."/>
            <person name="Lister R."/>
            <person name="Georgiou G."/>
            <person name="Paranjpe S.S."/>
            <person name="van Kruijsbergen I."/>
            <person name="Shu S."/>
            <person name="Carlson J."/>
            <person name="Kinoshita T."/>
            <person name="Ohta Y."/>
            <person name="Mawaribuchi S."/>
            <person name="Jenkins J."/>
            <person name="Grimwood J."/>
            <person name="Schmutz J."/>
            <person name="Mitros T."/>
            <person name="Mozaffari S.V."/>
            <person name="Suzuki Y."/>
            <person name="Haramoto Y."/>
            <person name="Yamamoto T.S."/>
            <person name="Takagi C."/>
            <person name="Heald R."/>
            <person name="Miller K."/>
            <person name="Haudenschild C."/>
            <person name="Kitzman J."/>
            <person name="Nakayama T."/>
            <person name="Izutsu Y."/>
            <person name="Robert J."/>
            <person name="Fortriede J."/>
            <person name="Burns K."/>
            <person name="Lotay V."/>
            <person name="Karimi K."/>
            <person name="Yasuoka Y."/>
            <person name="Dichmann D.S."/>
            <person name="Flajnik M.F."/>
            <person name="Houston D.W."/>
            <person name="Shendure J."/>
            <person name="DuPasquier L."/>
            <person name="Vize P.D."/>
            <person name="Zorn A.M."/>
            <person name="Ito M."/>
            <person name="Marcotte E.M."/>
            <person name="Wallingford J.B."/>
            <person name="Ito Y."/>
            <person name="Asashima M."/>
            <person name="Ueno N."/>
            <person name="Matsuda Y."/>
            <person name="Veenstra G.J."/>
            <person name="Fujiyama A."/>
            <person name="Harland R.M."/>
            <person name="Taira M."/>
            <person name="Rokhsar D.S."/>
        </authorList>
    </citation>
    <scope>NUCLEOTIDE SEQUENCE [LARGE SCALE GENOMIC DNA]</scope>
    <source>
        <strain evidence="4">J</strain>
    </source>
</reference>
<name>A0A974DYC8_XENLA</name>
<keyword evidence="1" id="KW-0472">Membrane</keyword>
<feature type="transmembrane region" description="Helical" evidence="1">
    <location>
        <begin position="167"/>
        <end position="189"/>
    </location>
</feature>
<proteinExistence type="predicted"/>
<dbReference type="SUPFAM" id="SSF82771">
    <property type="entry name" value="GIY-YIG endonuclease"/>
    <property type="match status" value="1"/>
</dbReference>
<evidence type="ECO:0000313" key="3">
    <source>
        <dbReference type="EMBL" id="OCT99760.1"/>
    </source>
</evidence>
<keyword evidence="1" id="KW-0812">Transmembrane</keyword>
<dbReference type="PROSITE" id="PS50164">
    <property type="entry name" value="GIY_YIG"/>
    <property type="match status" value="1"/>
</dbReference>
<sequence length="228" mass="25912">MLLWDRFIQRGYDFWDVKLAYDRAVGTSRSDLLASQSMKIVQAGSNKNSKRHGRNRNECPRIITSYSRNSARLRGIVQKYWNVLGQDPSLRDFLPSQPNFAFKRGPCLGSILSPSLFSESESSGPTHWLTVKGCYRCGVSRCGTCRYMKPSKTFSGRLNRRIYNINFYANCGTCNIVYLITCYCGLQYVGKTIRPLRKRVSEHLGSVTRGDCSSAVSKHLIERHDSKA</sequence>
<dbReference type="PANTHER" id="PTHR21301:SF13">
    <property type="match status" value="1"/>
</dbReference>
<feature type="domain" description="GIY-YIG" evidence="2">
    <location>
        <begin position="173"/>
        <end position="228"/>
    </location>
</feature>
<keyword evidence="1" id="KW-1133">Transmembrane helix</keyword>
<dbReference type="AlphaFoldDB" id="A0A974DYC8"/>
<dbReference type="InterPro" id="IPR000305">
    <property type="entry name" value="GIY-YIG_endonuc"/>
</dbReference>
<dbReference type="EMBL" id="CM004466">
    <property type="protein sequence ID" value="OCT99760.1"/>
    <property type="molecule type" value="Genomic_DNA"/>
</dbReference>
<organism evidence="3 4">
    <name type="scientific">Xenopus laevis</name>
    <name type="common">African clawed frog</name>
    <dbReference type="NCBI Taxonomy" id="8355"/>
    <lineage>
        <taxon>Eukaryota</taxon>
        <taxon>Metazoa</taxon>
        <taxon>Chordata</taxon>
        <taxon>Craniata</taxon>
        <taxon>Vertebrata</taxon>
        <taxon>Euteleostomi</taxon>
        <taxon>Amphibia</taxon>
        <taxon>Batrachia</taxon>
        <taxon>Anura</taxon>
        <taxon>Pipoidea</taxon>
        <taxon>Pipidae</taxon>
        <taxon>Xenopodinae</taxon>
        <taxon>Xenopus</taxon>
        <taxon>Xenopus</taxon>
    </lineage>
</organism>
<dbReference type="Proteomes" id="UP000694892">
    <property type="component" value="Chromosome 1L"/>
</dbReference>
<evidence type="ECO:0000259" key="2">
    <source>
        <dbReference type="PROSITE" id="PS50164"/>
    </source>
</evidence>
<accession>A0A974DYC8</accession>
<evidence type="ECO:0000313" key="4">
    <source>
        <dbReference type="Proteomes" id="UP000694892"/>
    </source>
</evidence>
<protein>
    <recommendedName>
        <fullName evidence="2">GIY-YIG domain-containing protein</fullName>
    </recommendedName>
</protein>
<gene>
    <name evidence="3" type="ORF">XELAEV_18005541mg</name>
</gene>
<dbReference type="PANTHER" id="PTHR21301">
    <property type="entry name" value="REVERSE TRANSCRIPTASE"/>
    <property type="match status" value="1"/>
</dbReference>
<evidence type="ECO:0000256" key="1">
    <source>
        <dbReference type="SAM" id="Phobius"/>
    </source>
</evidence>